<protein>
    <submittedName>
        <fullName evidence="1">Uncharacterized protein</fullName>
    </submittedName>
</protein>
<dbReference type="EMBL" id="CP029550">
    <property type="protein sequence ID" value="AWN40095.1"/>
    <property type="molecule type" value="Genomic_DNA"/>
</dbReference>
<accession>A0A2U8W1Z1</accession>
<name>A0A2U8W1Z1_9HYPH</name>
<organism evidence="1 2">
    <name type="scientific">Methylobacterium durans</name>
    <dbReference type="NCBI Taxonomy" id="2202825"/>
    <lineage>
        <taxon>Bacteria</taxon>
        <taxon>Pseudomonadati</taxon>
        <taxon>Pseudomonadota</taxon>
        <taxon>Alphaproteobacteria</taxon>
        <taxon>Hyphomicrobiales</taxon>
        <taxon>Methylobacteriaceae</taxon>
        <taxon>Methylobacterium</taxon>
    </lineage>
</organism>
<sequence length="75" mass="8205">MSNAGSNQKISIFADPDQSLVFLEIYEGDHLISTVAFRPEEAVEISKVLYAKGINVLQDAMLSASITHEGTTVRH</sequence>
<evidence type="ECO:0000313" key="2">
    <source>
        <dbReference type="Proteomes" id="UP000245926"/>
    </source>
</evidence>
<dbReference type="AlphaFoldDB" id="A0A2U8W1Z1"/>
<dbReference type="RefSeq" id="WP_109887949.1">
    <property type="nucleotide sequence ID" value="NZ_CP029550.1"/>
</dbReference>
<reference evidence="2" key="1">
    <citation type="submission" date="2018-05" db="EMBL/GenBank/DDBJ databases">
        <title>Complete Genome Sequence of Methylobacterium sp. 17SD2-17.</title>
        <authorList>
            <person name="Srinivasan S."/>
        </authorList>
    </citation>
    <scope>NUCLEOTIDE SEQUENCE [LARGE SCALE GENOMIC DNA]</scope>
    <source>
        <strain evidence="2">17SD2-17</strain>
    </source>
</reference>
<dbReference type="Proteomes" id="UP000245926">
    <property type="component" value="Chromosome"/>
</dbReference>
<gene>
    <name evidence="1" type="ORF">DK389_05525</name>
</gene>
<evidence type="ECO:0000313" key="1">
    <source>
        <dbReference type="EMBL" id="AWN40095.1"/>
    </source>
</evidence>
<keyword evidence="2" id="KW-1185">Reference proteome</keyword>
<dbReference type="KEGG" id="mets:DK389_05525"/>
<proteinExistence type="predicted"/>